<protein>
    <recommendedName>
        <fullName evidence="3">Alpha 1,4-glycosyltransferase domain-containing protein</fullName>
    </recommendedName>
</protein>
<keyword evidence="5" id="KW-1185">Reference proteome</keyword>
<evidence type="ECO:0000313" key="4">
    <source>
        <dbReference type="EMBL" id="MED6216831.1"/>
    </source>
</evidence>
<name>A0ABU6Z4C7_9FABA</name>
<dbReference type="EMBL" id="JASCZI010271889">
    <property type="protein sequence ID" value="MED6216831.1"/>
    <property type="molecule type" value="Genomic_DNA"/>
</dbReference>
<evidence type="ECO:0000256" key="2">
    <source>
        <dbReference type="SAM" id="Phobius"/>
    </source>
</evidence>
<accession>A0ABU6Z4C7</accession>
<dbReference type="InterPro" id="IPR029044">
    <property type="entry name" value="Nucleotide-diphossugar_trans"/>
</dbReference>
<sequence>MGAKKPSNNESIFSHSRITKFSVIIYALIFVLIILFNSNRNINHSSSSSSSSNSTNSSTNQNQTPEFSDDETNYDTSSSSFAKGNNNGVTSQSSSNMEPNSQGEVDYEENEDLMIPLPQMTKTQRIEWFRSQLPKLQMLKSRNDSSFHARLSNFFTQNCSTFLHAIWLSPAKFFGQREFMTMDTLLKLHPQGCLLILSSSMDSALGYRILKPLIDRGLKVLAIAPDLPFLVLNTPAESWLEELKSGNKDPGTVPLFNNLSNLIRLAVLYKYGGVYLDIDLIFLKDVSPLRNAIGAQNMDPVTKRWLRLNNAVMVFDKKHPILWEFIEEFAQTFDGNRWGHNGPYMVSRVVGRIGNTQGYEITILPPKAFYPVDWNKIPEYYKKPEDENGSIWVENKVRELMYGGSTYTLHLWNKRTRMLEIEEGSVMAKLFNDHCVVCYGVTKN</sequence>
<evidence type="ECO:0000256" key="1">
    <source>
        <dbReference type="SAM" id="MobiDB-lite"/>
    </source>
</evidence>
<keyword evidence="2" id="KW-0472">Membrane</keyword>
<feature type="domain" description="Alpha 1,4-glycosyltransferase" evidence="3">
    <location>
        <begin position="315"/>
        <end position="441"/>
    </location>
</feature>
<organism evidence="4 5">
    <name type="scientific">Stylosanthes scabra</name>
    <dbReference type="NCBI Taxonomy" id="79078"/>
    <lineage>
        <taxon>Eukaryota</taxon>
        <taxon>Viridiplantae</taxon>
        <taxon>Streptophyta</taxon>
        <taxon>Embryophyta</taxon>
        <taxon>Tracheophyta</taxon>
        <taxon>Spermatophyta</taxon>
        <taxon>Magnoliopsida</taxon>
        <taxon>eudicotyledons</taxon>
        <taxon>Gunneridae</taxon>
        <taxon>Pentapetalae</taxon>
        <taxon>rosids</taxon>
        <taxon>fabids</taxon>
        <taxon>Fabales</taxon>
        <taxon>Fabaceae</taxon>
        <taxon>Papilionoideae</taxon>
        <taxon>50 kb inversion clade</taxon>
        <taxon>dalbergioids sensu lato</taxon>
        <taxon>Dalbergieae</taxon>
        <taxon>Pterocarpus clade</taxon>
        <taxon>Stylosanthes</taxon>
    </lineage>
</organism>
<dbReference type="Gene3D" id="3.90.550.20">
    <property type="match status" value="1"/>
</dbReference>
<feature type="region of interest" description="Disordered" evidence="1">
    <location>
        <begin position="43"/>
        <end position="106"/>
    </location>
</feature>
<proteinExistence type="predicted"/>
<feature type="compositionally biased region" description="Polar residues" evidence="1">
    <location>
        <begin position="74"/>
        <end position="103"/>
    </location>
</feature>
<keyword evidence="2" id="KW-1133">Transmembrane helix</keyword>
<evidence type="ECO:0000313" key="5">
    <source>
        <dbReference type="Proteomes" id="UP001341840"/>
    </source>
</evidence>
<dbReference type="PANTHER" id="PTHR46781">
    <property type="entry name" value="ALPHA 1,4-GLYCOSYLTRANSFERASE FAMILY PROTEIN"/>
    <property type="match status" value="1"/>
</dbReference>
<dbReference type="InterPro" id="IPR007577">
    <property type="entry name" value="GlycoTrfase_DXD_sugar-bd_CS"/>
</dbReference>
<feature type="compositionally biased region" description="Low complexity" evidence="1">
    <location>
        <begin position="43"/>
        <end position="62"/>
    </location>
</feature>
<comment type="caution">
    <text evidence="4">The sequence shown here is derived from an EMBL/GenBank/DDBJ whole genome shotgun (WGS) entry which is preliminary data.</text>
</comment>
<reference evidence="4 5" key="1">
    <citation type="journal article" date="2023" name="Plants (Basel)">
        <title>Bridging the Gap: Combining Genomics and Transcriptomics Approaches to Understand Stylosanthes scabra, an Orphan Legume from the Brazilian Caatinga.</title>
        <authorList>
            <person name="Ferreira-Neto J.R.C."/>
            <person name="da Silva M.D."/>
            <person name="Binneck E."/>
            <person name="de Melo N.F."/>
            <person name="da Silva R.H."/>
            <person name="de Melo A.L.T.M."/>
            <person name="Pandolfi V."/>
            <person name="Bustamante F.O."/>
            <person name="Brasileiro-Vidal A.C."/>
            <person name="Benko-Iseppon A.M."/>
        </authorList>
    </citation>
    <scope>NUCLEOTIDE SEQUENCE [LARGE SCALE GENOMIC DNA]</scope>
    <source>
        <tissue evidence="4">Leaves</tissue>
    </source>
</reference>
<dbReference type="Pfam" id="PF04572">
    <property type="entry name" value="Gb3_synth"/>
    <property type="match status" value="1"/>
</dbReference>
<dbReference type="Pfam" id="PF04488">
    <property type="entry name" value="Gly_transf_sug"/>
    <property type="match status" value="1"/>
</dbReference>
<feature type="transmembrane region" description="Helical" evidence="2">
    <location>
        <begin position="21"/>
        <end position="38"/>
    </location>
</feature>
<dbReference type="InterPro" id="IPR044789">
    <property type="entry name" value="Put_A1-4-GlycosylTfrase_plant"/>
</dbReference>
<dbReference type="SUPFAM" id="SSF53448">
    <property type="entry name" value="Nucleotide-diphospho-sugar transferases"/>
    <property type="match status" value="1"/>
</dbReference>
<dbReference type="InterPro" id="IPR007652">
    <property type="entry name" value="A1-4-GlycosylTfrase_dom"/>
</dbReference>
<keyword evidence="2" id="KW-0812">Transmembrane</keyword>
<gene>
    <name evidence="4" type="ORF">PIB30_011733</name>
</gene>
<dbReference type="PANTHER" id="PTHR46781:SF7">
    <property type="entry name" value="ALPHA 1,4-GLYCOSYLTRANSFERASE FAMILY PROTEIN"/>
    <property type="match status" value="1"/>
</dbReference>
<dbReference type="Proteomes" id="UP001341840">
    <property type="component" value="Unassembled WGS sequence"/>
</dbReference>
<evidence type="ECO:0000259" key="3">
    <source>
        <dbReference type="Pfam" id="PF04572"/>
    </source>
</evidence>